<feature type="compositionally biased region" description="Polar residues" evidence="1">
    <location>
        <begin position="58"/>
        <end position="67"/>
    </location>
</feature>
<name>A0ABV2UJ20_9ACTN</name>
<protein>
    <recommendedName>
        <fullName evidence="4">Secreted protein</fullName>
    </recommendedName>
</protein>
<proteinExistence type="predicted"/>
<reference evidence="2 3" key="1">
    <citation type="submission" date="2024-06" db="EMBL/GenBank/DDBJ databases">
        <title>The Natural Products Discovery Center: Release of the First 8490 Sequenced Strains for Exploring Actinobacteria Biosynthetic Diversity.</title>
        <authorList>
            <person name="Kalkreuter E."/>
            <person name="Kautsar S.A."/>
            <person name="Yang D."/>
            <person name="Bader C.D."/>
            <person name="Teijaro C.N."/>
            <person name="Fluegel L."/>
            <person name="Davis C.M."/>
            <person name="Simpson J.R."/>
            <person name="Lauterbach L."/>
            <person name="Steele A.D."/>
            <person name="Gui C."/>
            <person name="Meng S."/>
            <person name="Li G."/>
            <person name="Viehrig K."/>
            <person name="Ye F."/>
            <person name="Su P."/>
            <person name="Kiefer A.F."/>
            <person name="Nichols A."/>
            <person name="Cepeda A.J."/>
            <person name="Yan W."/>
            <person name="Fan B."/>
            <person name="Jiang Y."/>
            <person name="Adhikari A."/>
            <person name="Zheng C.-J."/>
            <person name="Schuster L."/>
            <person name="Cowan T.M."/>
            <person name="Smanski M.J."/>
            <person name="Chevrette M.G."/>
            <person name="De Carvalho L.P.S."/>
            <person name="Shen B."/>
        </authorList>
    </citation>
    <scope>NUCLEOTIDE SEQUENCE [LARGE SCALE GENOMIC DNA]</scope>
    <source>
        <strain evidence="2 3">NPDC005137</strain>
    </source>
</reference>
<evidence type="ECO:0000313" key="3">
    <source>
        <dbReference type="Proteomes" id="UP001550044"/>
    </source>
</evidence>
<feature type="compositionally biased region" description="Low complexity" evidence="1">
    <location>
        <begin position="68"/>
        <end position="79"/>
    </location>
</feature>
<evidence type="ECO:0000256" key="1">
    <source>
        <dbReference type="SAM" id="MobiDB-lite"/>
    </source>
</evidence>
<sequence>MDSPVRRGRATAARQTLVVLLLVVLTVVGGASAAVAAAGGVAPPRSLSGPAAAGGVTPSRSLSGPESATTHTPAAPAPARRTDLTARPGPPHETRRTRTATATDHDRTVLPAVPRPWVATDHIRIQHQLPPPGPGGALLPGPFRIQAPLPARQQAADAPSFAADRFRVALPGVRGPPRTDRSLGHRSARQI</sequence>
<dbReference type="EMBL" id="JBEXIP010000045">
    <property type="protein sequence ID" value="MET8437841.1"/>
    <property type="molecule type" value="Genomic_DNA"/>
</dbReference>
<dbReference type="RefSeq" id="WP_356504164.1">
    <property type="nucleotide sequence ID" value="NZ_JBEXEF010000031.1"/>
</dbReference>
<feature type="region of interest" description="Disordered" evidence="1">
    <location>
        <begin position="168"/>
        <end position="191"/>
    </location>
</feature>
<comment type="caution">
    <text evidence="2">The sequence shown here is derived from an EMBL/GenBank/DDBJ whole genome shotgun (WGS) entry which is preliminary data.</text>
</comment>
<organism evidence="2 3">
    <name type="scientific">Streptomyces sp. 900116325</name>
    <dbReference type="NCBI Taxonomy" id="3154295"/>
    <lineage>
        <taxon>Bacteria</taxon>
        <taxon>Bacillati</taxon>
        <taxon>Actinomycetota</taxon>
        <taxon>Actinomycetes</taxon>
        <taxon>Kitasatosporales</taxon>
        <taxon>Streptomycetaceae</taxon>
        <taxon>Streptomyces</taxon>
    </lineage>
</organism>
<keyword evidence="3" id="KW-1185">Reference proteome</keyword>
<evidence type="ECO:0008006" key="4">
    <source>
        <dbReference type="Google" id="ProtNLM"/>
    </source>
</evidence>
<feature type="compositionally biased region" description="Basic and acidic residues" evidence="1">
    <location>
        <begin position="80"/>
        <end position="96"/>
    </location>
</feature>
<feature type="region of interest" description="Disordered" evidence="1">
    <location>
        <begin position="40"/>
        <end position="109"/>
    </location>
</feature>
<gene>
    <name evidence="2" type="ORF">ABZV61_34825</name>
</gene>
<dbReference type="Proteomes" id="UP001550044">
    <property type="component" value="Unassembled WGS sequence"/>
</dbReference>
<evidence type="ECO:0000313" key="2">
    <source>
        <dbReference type="EMBL" id="MET8437841.1"/>
    </source>
</evidence>
<accession>A0ABV2UJ20</accession>